<accession>A0A2M8LAE7</accession>
<dbReference type="Pfam" id="PF18895">
    <property type="entry name" value="T4SS_pilin"/>
    <property type="match status" value="1"/>
</dbReference>
<feature type="transmembrane region" description="Helical" evidence="1">
    <location>
        <begin position="79"/>
        <end position="101"/>
    </location>
</feature>
<proteinExistence type="predicted"/>
<gene>
    <name evidence="3" type="ORF">COV02_01705</name>
</gene>
<protein>
    <submittedName>
        <fullName evidence="3">Uncharacterized protein</fullName>
    </submittedName>
</protein>
<feature type="signal peptide" evidence="2">
    <location>
        <begin position="1"/>
        <end position="27"/>
    </location>
</feature>
<evidence type="ECO:0000256" key="1">
    <source>
        <dbReference type="SAM" id="Phobius"/>
    </source>
</evidence>
<keyword evidence="1" id="KW-0472">Membrane</keyword>
<name>A0A2M8LAE7_9BACT</name>
<evidence type="ECO:0000256" key="2">
    <source>
        <dbReference type="SAM" id="SignalP"/>
    </source>
</evidence>
<reference evidence="4" key="1">
    <citation type="submission" date="2017-09" db="EMBL/GenBank/DDBJ databases">
        <title>Depth-based differentiation of microbial function through sediment-hosted aquifers and enrichment of novel symbionts in the deep terrestrial subsurface.</title>
        <authorList>
            <person name="Probst A.J."/>
            <person name="Ladd B."/>
            <person name="Jarett J.K."/>
            <person name="Geller-Mcgrath D.E."/>
            <person name="Sieber C.M.K."/>
            <person name="Emerson J.B."/>
            <person name="Anantharaman K."/>
            <person name="Thomas B.C."/>
            <person name="Malmstrom R."/>
            <person name="Stieglmeier M."/>
            <person name="Klingl A."/>
            <person name="Woyke T."/>
            <person name="Ryan C.M."/>
            <person name="Banfield J.F."/>
        </authorList>
    </citation>
    <scope>NUCLEOTIDE SEQUENCE [LARGE SCALE GENOMIC DNA]</scope>
</reference>
<sequence>MQKFYLLNSSFLKIALVVFTLSLSFLTAPVMPPTAQVYAEEDYYKPFDKISEDTGLIPCEGVDCDVCDIFTLIDNIKDFLVFTIASPLAAIMLAYGGILLITSGGNEKNKTKGAKTITAAIIGIFLVFAAWLIVNTVLGALANKDWKDSWSGFDGC</sequence>
<evidence type="ECO:0000313" key="4">
    <source>
        <dbReference type="Proteomes" id="UP000230959"/>
    </source>
</evidence>
<dbReference type="AlphaFoldDB" id="A0A2M8LAE7"/>
<organism evidence="3 4">
    <name type="scientific">Candidatus Terrybacteria bacterium CG10_big_fil_rev_8_21_14_0_10_41_10</name>
    <dbReference type="NCBI Taxonomy" id="1975026"/>
    <lineage>
        <taxon>Bacteria</taxon>
        <taxon>Candidatus Terryibacteriota</taxon>
    </lineage>
</organism>
<dbReference type="EMBL" id="PFER01000026">
    <property type="protein sequence ID" value="PJE73603.1"/>
    <property type="molecule type" value="Genomic_DNA"/>
</dbReference>
<dbReference type="Proteomes" id="UP000230959">
    <property type="component" value="Unassembled WGS sequence"/>
</dbReference>
<evidence type="ECO:0000313" key="3">
    <source>
        <dbReference type="EMBL" id="PJE73603.1"/>
    </source>
</evidence>
<keyword evidence="1" id="KW-0812">Transmembrane</keyword>
<keyword evidence="1" id="KW-1133">Transmembrane helix</keyword>
<feature type="transmembrane region" description="Helical" evidence="1">
    <location>
        <begin position="113"/>
        <end position="134"/>
    </location>
</feature>
<comment type="caution">
    <text evidence="3">The sequence shown here is derived from an EMBL/GenBank/DDBJ whole genome shotgun (WGS) entry which is preliminary data.</text>
</comment>
<keyword evidence="2" id="KW-0732">Signal</keyword>
<feature type="chain" id="PRO_5014792670" evidence="2">
    <location>
        <begin position="28"/>
        <end position="156"/>
    </location>
</feature>
<dbReference type="InterPro" id="IPR043993">
    <property type="entry name" value="T4SS_pilin"/>
</dbReference>